<proteinExistence type="inferred from homology"/>
<keyword evidence="5 6" id="KW-0482">Metalloprotease</keyword>
<dbReference type="InterPro" id="IPR001915">
    <property type="entry name" value="Peptidase_M48"/>
</dbReference>
<dbReference type="GO" id="GO:0051603">
    <property type="term" value="P:proteolysis involved in protein catabolic process"/>
    <property type="evidence" value="ECO:0007669"/>
    <property type="project" value="TreeGrafter"/>
</dbReference>
<dbReference type="GO" id="GO:0016020">
    <property type="term" value="C:membrane"/>
    <property type="evidence" value="ECO:0007669"/>
    <property type="project" value="TreeGrafter"/>
</dbReference>
<feature type="domain" description="Peptidase M48" evidence="8">
    <location>
        <begin position="53"/>
        <end position="233"/>
    </location>
</feature>
<dbReference type="GO" id="GO:0004222">
    <property type="term" value="F:metalloendopeptidase activity"/>
    <property type="evidence" value="ECO:0007669"/>
    <property type="project" value="InterPro"/>
</dbReference>
<comment type="cofactor">
    <cofactor evidence="6">
        <name>Zn(2+)</name>
        <dbReference type="ChEBI" id="CHEBI:29105"/>
    </cofactor>
    <text evidence="6">Binds 1 zinc ion per subunit.</text>
</comment>
<evidence type="ECO:0000256" key="2">
    <source>
        <dbReference type="ARBA" id="ARBA00022723"/>
    </source>
</evidence>
<dbReference type="InterPro" id="IPR051156">
    <property type="entry name" value="Mito/Outer_Membr_Metalloprot"/>
</dbReference>
<evidence type="ECO:0000259" key="8">
    <source>
        <dbReference type="Pfam" id="PF01435"/>
    </source>
</evidence>
<gene>
    <name evidence="9" type="ORF">SAMN04487972_11813</name>
</gene>
<dbReference type="Gene3D" id="3.30.2010.10">
    <property type="entry name" value="Metalloproteases ('zincins'), catalytic domain"/>
    <property type="match status" value="1"/>
</dbReference>
<evidence type="ECO:0000313" key="10">
    <source>
        <dbReference type="Proteomes" id="UP000182312"/>
    </source>
</evidence>
<dbReference type="EMBL" id="FOJO01000018">
    <property type="protein sequence ID" value="SFA57693.1"/>
    <property type="molecule type" value="Genomic_DNA"/>
</dbReference>
<evidence type="ECO:0000256" key="7">
    <source>
        <dbReference type="SAM" id="Phobius"/>
    </source>
</evidence>
<comment type="similarity">
    <text evidence="6">Belongs to the peptidase M48 family.</text>
</comment>
<evidence type="ECO:0000256" key="1">
    <source>
        <dbReference type="ARBA" id="ARBA00022670"/>
    </source>
</evidence>
<keyword evidence="7" id="KW-0472">Membrane</keyword>
<dbReference type="PANTHER" id="PTHR22726">
    <property type="entry name" value="METALLOENDOPEPTIDASE OMA1"/>
    <property type="match status" value="1"/>
</dbReference>
<dbReference type="CDD" id="cd07332">
    <property type="entry name" value="M48C_Oma1_like"/>
    <property type="match status" value="1"/>
</dbReference>
<reference evidence="9 10" key="1">
    <citation type="submission" date="2016-10" db="EMBL/GenBank/DDBJ databases">
        <authorList>
            <person name="de Groot N.N."/>
        </authorList>
    </citation>
    <scope>NUCLEOTIDE SEQUENCE [LARGE SCALE GENOMIC DNA]</scope>
    <source>
        <strain evidence="9 10">CGMCC 1.6117</strain>
    </source>
</reference>
<keyword evidence="1 6" id="KW-0645">Protease</keyword>
<dbReference type="AlphaFoldDB" id="A0A1I0U1C1"/>
<keyword evidence="7" id="KW-1133">Transmembrane helix</keyword>
<protein>
    <submittedName>
        <fullName evidence="9">Putative metalloprotease</fullName>
    </submittedName>
</protein>
<organism evidence="9 10">
    <name type="scientific">Paracoccus halophilus</name>
    <dbReference type="NCBI Taxonomy" id="376733"/>
    <lineage>
        <taxon>Bacteria</taxon>
        <taxon>Pseudomonadati</taxon>
        <taxon>Pseudomonadota</taxon>
        <taxon>Alphaproteobacteria</taxon>
        <taxon>Rhodobacterales</taxon>
        <taxon>Paracoccaceae</taxon>
        <taxon>Paracoccus</taxon>
    </lineage>
</organism>
<feature type="transmembrane region" description="Helical" evidence="7">
    <location>
        <begin position="20"/>
        <end position="38"/>
    </location>
</feature>
<keyword evidence="3 6" id="KW-0378">Hydrolase</keyword>
<evidence type="ECO:0000313" key="9">
    <source>
        <dbReference type="EMBL" id="SFA57693.1"/>
    </source>
</evidence>
<evidence type="ECO:0000256" key="3">
    <source>
        <dbReference type="ARBA" id="ARBA00022801"/>
    </source>
</evidence>
<evidence type="ECO:0000256" key="4">
    <source>
        <dbReference type="ARBA" id="ARBA00022833"/>
    </source>
</evidence>
<sequence>MLGGIAGHAHIGLMLKLTPIILILLYAAAMWFFSLWRLKAELNANSTPLTHPRLVPMLERLGRAMDLPPIRAHVYEIAPVNGLAAPDGRVFLTRGFLDRLDRNEVTAEELASVIAHELGHVAHGHTRRRMVDFAGQNVIRVVLAGVLGRFLPGIGAWIANLVAATVAARLSRQDEFEADAFASALMIKAGLGTGPQKSLFRKLETLAGHRGTAPAWLMSHPKTPARIAAIEKLEARWRVA</sequence>
<keyword evidence="7" id="KW-0812">Transmembrane</keyword>
<keyword evidence="4 6" id="KW-0862">Zinc</keyword>
<evidence type="ECO:0000256" key="5">
    <source>
        <dbReference type="ARBA" id="ARBA00023049"/>
    </source>
</evidence>
<keyword evidence="2" id="KW-0479">Metal-binding</keyword>
<evidence type="ECO:0000256" key="6">
    <source>
        <dbReference type="RuleBase" id="RU003983"/>
    </source>
</evidence>
<accession>A0A1I0U1C1</accession>
<dbReference type="Proteomes" id="UP000182312">
    <property type="component" value="Unassembled WGS sequence"/>
</dbReference>
<dbReference type="Pfam" id="PF01435">
    <property type="entry name" value="Peptidase_M48"/>
    <property type="match status" value="1"/>
</dbReference>
<dbReference type="PANTHER" id="PTHR22726:SF1">
    <property type="entry name" value="METALLOENDOPEPTIDASE OMA1, MITOCHONDRIAL"/>
    <property type="match status" value="1"/>
</dbReference>
<dbReference type="GO" id="GO:0046872">
    <property type="term" value="F:metal ion binding"/>
    <property type="evidence" value="ECO:0007669"/>
    <property type="project" value="UniProtKB-KW"/>
</dbReference>
<name>A0A1I0U1C1_9RHOB</name>